<dbReference type="KEGG" id="nan:AArc1_3466"/>
<dbReference type="AlphaFoldDB" id="A0A346PJR4"/>
<gene>
    <name evidence="1" type="ORF">AArc1_3466</name>
</gene>
<proteinExistence type="predicted"/>
<sequence>MLAGCSTETEEQTEYDFPISIRNTRDDDHEVAIVLHDLDRDERPVNEVMRVPADERDSISVTIERDGEDWPGAWFLVGVDLYDGFDELTDTDVPSDLLDLNESRTDISEIIRENNSIGVETSDNDLSDSQYVETTIDLIGPGLGFALTIDSDGSVQIYKNMV</sequence>
<evidence type="ECO:0000313" key="2">
    <source>
        <dbReference type="Proteomes" id="UP000258707"/>
    </source>
</evidence>
<accession>A0A346PJR4</accession>
<dbReference type="Proteomes" id="UP000258707">
    <property type="component" value="Chromosome"/>
</dbReference>
<name>A0A346PJR4_9EURY</name>
<protein>
    <submittedName>
        <fullName evidence="1">Uncharacterized protein</fullName>
    </submittedName>
</protein>
<reference evidence="2" key="1">
    <citation type="submission" date="2017-10" db="EMBL/GenBank/DDBJ databases">
        <title>Phenotypic and genomic properties of facultatively anaerobic sulfur-reducing natronoarchaea from hypersaline soda lakes.</title>
        <authorList>
            <person name="Sorokin D.Y."/>
            <person name="Kublanov I.V."/>
            <person name="Roman P."/>
            <person name="Sinninghe Damste J.S."/>
            <person name="Golyshin P.N."/>
            <person name="Rojo D."/>
            <person name="Ciordia S."/>
            <person name="Mena Md.C."/>
            <person name="Ferrer M."/>
            <person name="Messina E."/>
            <person name="Smedile F."/>
            <person name="La Spada G."/>
            <person name="La Cono V."/>
            <person name="Yakimov M.M."/>
        </authorList>
    </citation>
    <scope>NUCLEOTIDE SEQUENCE [LARGE SCALE GENOMIC DNA]</scope>
    <source>
        <strain evidence="2">AArc1</strain>
    </source>
</reference>
<evidence type="ECO:0000313" key="1">
    <source>
        <dbReference type="EMBL" id="AXR79759.1"/>
    </source>
</evidence>
<organism evidence="1 2">
    <name type="scientific">Natrarchaeobaculum sulfurireducens</name>
    <dbReference type="NCBI Taxonomy" id="2044521"/>
    <lineage>
        <taxon>Archaea</taxon>
        <taxon>Methanobacteriati</taxon>
        <taxon>Methanobacteriota</taxon>
        <taxon>Stenosarchaea group</taxon>
        <taxon>Halobacteria</taxon>
        <taxon>Halobacteriales</taxon>
        <taxon>Natrialbaceae</taxon>
        <taxon>Natrarchaeobaculum</taxon>
    </lineage>
</organism>
<dbReference type="EMBL" id="CP024047">
    <property type="protein sequence ID" value="AXR79759.1"/>
    <property type="molecule type" value="Genomic_DNA"/>
</dbReference>